<dbReference type="PANTHER" id="PTHR33165:SF82">
    <property type="entry name" value="OS11G0231400 PROTEIN"/>
    <property type="match status" value="1"/>
</dbReference>
<name>A0AAQ3UHS4_PASNO</name>
<dbReference type="Pfam" id="PF03478">
    <property type="entry name" value="Beta-prop_KIB1-4"/>
    <property type="match status" value="1"/>
</dbReference>
<dbReference type="Proteomes" id="UP001341281">
    <property type="component" value="Chromosome 09"/>
</dbReference>
<dbReference type="EMBL" id="CP144753">
    <property type="protein sequence ID" value="WVZ92251.1"/>
    <property type="molecule type" value="Genomic_DNA"/>
</dbReference>
<dbReference type="InterPro" id="IPR005174">
    <property type="entry name" value="KIB1-4_b-propeller"/>
</dbReference>
<dbReference type="PANTHER" id="PTHR33165">
    <property type="entry name" value="F-BOX DOMAIN CONTAINING PROTEIN-LIKE-RELATED"/>
    <property type="match status" value="1"/>
</dbReference>
<proteinExistence type="predicted"/>
<accession>A0AAQ3UHS4</accession>
<protein>
    <recommendedName>
        <fullName evidence="2">KIB1-4 beta-propeller domain-containing protein</fullName>
    </recommendedName>
</protein>
<gene>
    <name evidence="3" type="ORF">U9M48_038332</name>
</gene>
<keyword evidence="4" id="KW-1185">Reference proteome</keyword>
<sequence length="627" mass="69926">MDGHRTWTAESDGNWVSSMSSSTRPKRRIRHGSTNNLHAIAATAAAAVNESSQWACLHMDLVELIGWRVLAGDMLDYVRFRAVCKNWRSRTVCPRGRGVTDPRFHPRRWMMLPEGHGLHPGHGKLRGYIRFFNLSTGTIIRVRLPLFKNHCVLDSVDGILVLQRDHDTAIRLLHPFTGDITEFPPLETLLEHVDPNVDEERKLPSLRKVRCASISVSNGGIITVMMLLSGVLTTVFANSGDQLWRVSEGLGCPRYIAQSFQGKIYKMHRPIASSAMCILQIDPPQQHNPDDSLSRPTEKLVATFPPSPGLFFSLVECNSEVLLLTMDRPNQPNSFYRLADLIMKRVVPLTSVGDNSLFMGYKRLCVSAKAFPSIVGDTCVFEQRVNESRLAQYDFRRGTVSPASDGAFYGGHIARPTTIIYHIYTCCFPRLWNKGLMMHQGEASSKLEGEAKVARWGVELIGWQVLAGNLPDYVRFELCAKNGGRCAHEAVTSWTRFHPQQWMLLPERPQPPPPAIASCRFFDLSIGTIVRVRLPLFKNHCVLDSVDGILVLQRDHEEGMKGDAAKTLIEHVDPDVHEEGMLPSLRKVRCSSISVSSGGIIAVMIRSGVAGVSLSAFLISISSLLKF</sequence>
<evidence type="ECO:0000313" key="4">
    <source>
        <dbReference type="Proteomes" id="UP001341281"/>
    </source>
</evidence>
<dbReference type="AlphaFoldDB" id="A0AAQ3UHS4"/>
<organism evidence="3 4">
    <name type="scientific">Paspalum notatum var. saurae</name>
    <dbReference type="NCBI Taxonomy" id="547442"/>
    <lineage>
        <taxon>Eukaryota</taxon>
        <taxon>Viridiplantae</taxon>
        <taxon>Streptophyta</taxon>
        <taxon>Embryophyta</taxon>
        <taxon>Tracheophyta</taxon>
        <taxon>Spermatophyta</taxon>
        <taxon>Magnoliopsida</taxon>
        <taxon>Liliopsida</taxon>
        <taxon>Poales</taxon>
        <taxon>Poaceae</taxon>
        <taxon>PACMAD clade</taxon>
        <taxon>Panicoideae</taxon>
        <taxon>Andropogonodae</taxon>
        <taxon>Paspaleae</taxon>
        <taxon>Paspalinae</taxon>
        <taxon>Paspalum</taxon>
    </lineage>
</organism>
<feature type="region of interest" description="Disordered" evidence="1">
    <location>
        <begin position="1"/>
        <end position="29"/>
    </location>
</feature>
<evidence type="ECO:0000259" key="2">
    <source>
        <dbReference type="Pfam" id="PF03478"/>
    </source>
</evidence>
<evidence type="ECO:0000256" key="1">
    <source>
        <dbReference type="SAM" id="MobiDB-lite"/>
    </source>
</evidence>
<reference evidence="3 4" key="1">
    <citation type="submission" date="2024-02" db="EMBL/GenBank/DDBJ databases">
        <title>High-quality chromosome-scale genome assembly of Pensacola bahiagrass (Paspalum notatum Flugge var. saurae).</title>
        <authorList>
            <person name="Vega J.M."/>
            <person name="Podio M."/>
            <person name="Orjuela J."/>
            <person name="Siena L.A."/>
            <person name="Pessino S.C."/>
            <person name="Combes M.C."/>
            <person name="Mariac C."/>
            <person name="Albertini E."/>
            <person name="Pupilli F."/>
            <person name="Ortiz J.P.A."/>
            <person name="Leblanc O."/>
        </authorList>
    </citation>
    <scope>NUCLEOTIDE SEQUENCE [LARGE SCALE GENOMIC DNA]</scope>
    <source>
        <strain evidence="3">R1</strain>
        <tissue evidence="3">Leaf</tissue>
    </source>
</reference>
<feature type="domain" description="KIB1-4 beta-propeller" evidence="2">
    <location>
        <begin position="131"/>
        <end position="378"/>
    </location>
</feature>
<evidence type="ECO:0000313" key="3">
    <source>
        <dbReference type="EMBL" id="WVZ92251.1"/>
    </source>
</evidence>
<feature type="compositionally biased region" description="Polar residues" evidence="1">
    <location>
        <begin position="8"/>
        <end position="23"/>
    </location>
</feature>